<evidence type="ECO:0000256" key="4">
    <source>
        <dbReference type="PROSITE-ProRule" id="PRU00175"/>
    </source>
</evidence>
<dbReference type="Gene3D" id="1.10.1170.10">
    <property type="entry name" value="Inhibitor Of Apoptosis Protein (2mihbC-IAP-1), Chain A"/>
    <property type="match status" value="1"/>
</dbReference>
<dbReference type="Pfam" id="PF00653">
    <property type="entry name" value="BIR"/>
    <property type="match status" value="1"/>
</dbReference>
<dbReference type="InterPro" id="IPR013083">
    <property type="entry name" value="Znf_RING/FYVE/PHD"/>
</dbReference>
<evidence type="ECO:0000256" key="3">
    <source>
        <dbReference type="ARBA" id="ARBA00022833"/>
    </source>
</evidence>
<gene>
    <name evidence="7" type="ORF">KUTeg_011570</name>
</gene>
<sequence>MNYKAIKGGVGDKVRCFFCGGGLVNWDPEDEPWTEHARWYPRCVFLRQTKGDDFIFKVQTGITEPDDKSKVTEITDPLSNPAFMSLIDMGCKPDTVKRAWDVLSEVNGRLCSNTTCNARNINPYLSLARQENITAEKLLLEVWKLEEEFKGNHSSNKEKTAAHTSNNRQETETEKEIILKDSLKDLSSKQLNREERLCIEQENRRLKEQQTCKICLDEDVSIVFLPCGHMASCASCAPALRKCPICRTFIKGTVRAILS</sequence>
<keyword evidence="2 4" id="KW-0863">Zinc-finger</keyword>
<evidence type="ECO:0000313" key="8">
    <source>
        <dbReference type="Proteomes" id="UP001217089"/>
    </source>
</evidence>
<dbReference type="Proteomes" id="UP001217089">
    <property type="component" value="Unassembled WGS sequence"/>
</dbReference>
<dbReference type="PANTHER" id="PTHR10044">
    <property type="entry name" value="INHIBITOR OF APOPTOSIS"/>
    <property type="match status" value="1"/>
</dbReference>
<keyword evidence="3" id="KW-0862">Zinc</keyword>
<dbReference type="Gene3D" id="3.30.40.10">
    <property type="entry name" value="Zinc/RING finger domain, C3HC4 (zinc finger)"/>
    <property type="match status" value="1"/>
</dbReference>
<dbReference type="InterPro" id="IPR001841">
    <property type="entry name" value="Znf_RING"/>
</dbReference>
<protein>
    <recommendedName>
        <fullName evidence="6">RING-type domain-containing protein</fullName>
    </recommendedName>
</protein>
<feature type="domain" description="RING-type" evidence="6">
    <location>
        <begin position="212"/>
        <end position="247"/>
    </location>
</feature>
<dbReference type="InterPro" id="IPR001370">
    <property type="entry name" value="BIR_rpt"/>
</dbReference>
<name>A0ABQ9F291_TEGGR</name>
<evidence type="ECO:0000256" key="2">
    <source>
        <dbReference type="ARBA" id="ARBA00022771"/>
    </source>
</evidence>
<keyword evidence="8" id="KW-1185">Reference proteome</keyword>
<dbReference type="CDD" id="cd16713">
    <property type="entry name" value="RING-HC_BIRC2_3_7"/>
    <property type="match status" value="1"/>
</dbReference>
<organism evidence="7 8">
    <name type="scientific">Tegillarca granosa</name>
    <name type="common">Malaysian cockle</name>
    <name type="synonym">Anadara granosa</name>
    <dbReference type="NCBI Taxonomy" id="220873"/>
    <lineage>
        <taxon>Eukaryota</taxon>
        <taxon>Metazoa</taxon>
        <taxon>Spiralia</taxon>
        <taxon>Lophotrochozoa</taxon>
        <taxon>Mollusca</taxon>
        <taxon>Bivalvia</taxon>
        <taxon>Autobranchia</taxon>
        <taxon>Pteriomorphia</taxon>
        <taxon>Arcoida</taxon>
        <taxon>Arcoidea</taxon>
        <taxon>Arcidae</taxon>
        <taxon>Tegillarca</taxon>
    </lineage>
</organism>
<dbReference type="InterPro" id="IPR050784">
    <property type="entry name" value="IAP"/>
</dbReference>
<dbReference type="SUPFAM" id="SSF57924">
    <property type="entry name" value="Inhibitor of apoptosis (IAP) repeat"/>
    <property type="match status" value="1"/>
</dbReference>
<accession>A0ABQ9F291</accession>
<dbReference type="EMBL" id="JARBDR010000640">
    <property type="protein sequence ID" value="KAJ8309705.1"/>
    <property type="molecule type" value="Genomic_DNA"/>
</dbReference>
<dbReference type="CDD" id="cd00022">
    <property type="entry name" value="BIR"/>
    <property type="match status" value="1"/>
</dbReference>
<keyword evidence="2 4" id="KW-0479">Metal-binding</keyword>
<dbReference type="SMART" id="SM00238">
    <property type="entry name" value="BIR"/>
    <property type="match status" value="1"/>
</dbReference>
<evidence type="ECO:0000256" key="1">
    <source>
        <dbReference type="ARBA" id="ARBA00006672"/>
    </source>
</evidence>
<dbReference type="SMART" id="SM00184">
    <property type="entry name" value="RING"/>
    <property type="match status" value="1"/>
</dbReference>
<evidence type="ECO:0000256" key="5">
    <source>
        <dbReference type="SAM" id="MobiDB-lite"/>
    </source>
</evidence>
<comment type="caution">
    <text evidence="7">The sequence shown here is derived from an EMBL/GenBank/DDBJ whole genome shotgun (WGS) entry which is preliminary data.</text>
</comment>
<comment type="similarity">
    <text evidence="1">Belongs to the IAP family.</text>
</comment>
<proteinExistence type="inferred from homology"/>
<dbReference type="PROSITE" id="PS50143">
    <property type="entry name" value="BIR_REPEAT_2"/>
    <property type="match status" value="1"/>
</dbReference>
<dbReference type="PROSITE" id="PS50089">
    <property type="entry name" value="ZF_RING_2"/>
    <property type="match status" value="1"/>
</dbReference>
<dbReference type="PANTHER" id="PTHR10044:SF139">
    <property type="entry name" value="DEATH-ASSOCIATED INHIBITOR OF APOPTOSIS 2"/>
    <property type="match status" value="1"/>
</dbReference>
<feature type="region of interest" description="Disordered" evidence="5">
    <location>
        <begin position="153"/>
        <end position="174"/>
    </location>
</feature>
<evidence type="ECO:0000313" key="7">
    <source>
        <dbReference type="EMBL" id="KAJ8309705.1"/>
    </source>
</evidence>
<reference evidence="7 8" key="1">
    <citation type="submission" date="2022-12" db="EMBL/GenBank/DDBJ databases">
        <title>Chromosome-level genome of Tegillarca granosa.</title>
        <authorList>
            <person name="Kim J."/>
        </authorList>
    </citation>
    <scope>NUCLEOTIDE SEQUENCE [LARGE SCALE GENOMIC DNA]</scope>
    <source>
        <strain evidence="7">Teg-2019</strain>
        <tissue evidence="7">Adductor muscle</tissue>
    </source>
</reference>
<evidence type="ECO:0000259" key="6">
    <source>
        <dbReference type="PROSITE" id="PS50089"/>
    </source>
</evidence>
<dbReference type="Pfam" id="PF13920">
    <property type="entry name" value="zf-C3HC4_3"/>
    <property type="match status" value="1"/>
</dbReference>